<dbReference type="Pfam" id="PF00989">
    <property type="entry name" value="PAS"/>
    <property type="match status" value="2"/>
</dbReference>
<dbReference type="InterPro" id="IPR003018">
    <property type="entry name" value="GAF"/>
</dbReference>
<organism evidence="5 6">
    <name type="scientific">Mucilaginibacter straminoryzae</name>
    <dbReference type="NCBI Taxonomy" id="2932774"/>
    <lineage>
        <taxon>Bacteria</taxon>
        <taxon>Pseudomonadati</taxon>
        <taxon>Bacteroidota</taxon>
        <taxon>Sphingobacteriia</taxon>
        <taxon>Sphingobacteriales</taxon>
        <taxon>Sphingobacteriaceae</taxon>
        <taxon>Mucilaginibacter</taxon>
    </lineage>
</organism>
<dbReference type="PROSITE" id="PS50112">
    <property type="entry name" value="PAS"/>
    <property type="match status" value="5"/>
</dbReference>
<dbReference type="GO" id="GO:0000155">
    <property type="term" value="F:phosphorelay sensor kinase activity"/>
    <property type="evidence" value="ECO:0007669"/>
    <property type="project" value="InterPro"/>
</dbReference>
<evidence type="ECO:0000259" key="4">
    <source>
        <dbReference type="PROSITE" id="PS50113"/>
    </source>
</evidence>
<dbReference type="Gene3D" id="3.30.450.40">
    <property type="match status" value="1"/>
</dbReference>
<dbReference type="SUPFAM" id="SSF47384">
    <property type="entry name" value="Homodimeric domain of signal transducing histidine kinase"/>
    <property type="match status" value="1"/>
</dbReference>
<evidence type="ECO:0000256" key="2">
    <source>
        <dbReference type="ARBA" id="ARBA00012438"/>
    </source>
</evidence>
<dbReference type="AlphaFoldDB" id="A0A9X1WZ73"/>
<name>A0A9X1WZ73_9SPHI</name>
<dbReference type="SUPFAM" id="SSF55781">
    <property type="entry name" value="GAF domain-like"/>
    <property type="match status" value="1"/>
</dbReference>
<evidence type="ECO:0000256" key="1">
    <source>
        <dbReference type="ARBA" id="ARBA00000085"/>
    </source>
</evidence>
<dbReference type="PANTHER" id="PTHR44757:SF2">
    <property type="entry name" value="BIOFILM ARCHITECTURE MAINTENANCE PROTEIN MBAA"/>
    <property type="match status" value="1"/>
</dbReference>
<feature type="domain" description="PAS" evidence="3">
    <location>
        <begin position="133"/>
        <end position="203"/>
    </location>
</feature>
<gene>
    <name evidence="5" type="ORF">MUY27_01465</name>
</gene>
<dbReference type="Gene3D" id="1.10.287.130">
    <property type="match status" value="1"/>
</dbReference>
<protein>
    <recommendedName>
        <fullName evidence="2">histidine kinase</fullName>
        <ecNumber evidence="2">2.7.13.3</ecNumber>
    </recommendedName>
</protein>
<dbReference type="Pfam" id="PF13426">
    <property type="entry name" value="PAS_9"/>
    <property type="match status" value="3"/>
</dbReference>
<dbReference type="InterPro" id="IPR029016">
    <property type="entry name" value="GAF-like_dom_sf"/>
</dbReference>
<feature type="domain" description="PAS" evidence="3">
    <location>
        <begin position="913"/>
        <end position="984"/>
    </location>
</feature>
<dbReference type="NCBIfam" id="TIGR00229">
    <property type="entry name" value="sensory_box"/>
    <property type="match status" value="5"/>
</dbReference>
<dbReference type="InterPro" id="IPR036097">
    <property type="entry name" value="HisK_dim/P_sf"/>
</dbReference>
<dbReference type="SMART" id="SM00091">
    <property type="entry name" value="PAS"/>
    <property type="match status" value="7"/>
</dbReference>
<dbReference type="EC" id="2.7.13.3" evidence="2"/>
<reference evidence="5" key="1">
    <citation type="submission" date="2022-04" db="EMBL/GenBank/DDBJ databases">
        <title>Mucilaginibacter sp. RS28 isolated from freshwater.</title>
        <authorList>
            <person name="Ko S.-R."/>
        </authorList>
    </citation>
    <scope>NUCLEOTIDE SEQUENCE</scope>
    <source>
        <strain evidence="5">RS28</strain>
    </source>
</reference>
<comment type="caution">
    <text evidence="5">The sequence shown here is derived from an EMBL/GenBank/DDBJ whole genome shotgun (WGS) entry which is preliminary data.</text>
</comment>
<accession>A0A9X1WZ73</accession>
<dbReference type="InterPro" id="IPR003661">
    <property type="entry name" value="HisK_dim/P_dom"/>
</dbReference>
<dbReference type="RefSeq" id="WP_245128188.1">
    <property type="nucleotide sequence ID" value="NZ_JALJEJ010000001.1"/>
</dbReference>
<dbReference type="InterPro" id="IPR013656">
    <property type="entry name" value="PAS_4"/>
</dbReference>
<dbReference type="PANTHER" id="PTHR44757">
    <property type="entry name" value="DIGUANYLATE CYCLASE DGCP"/>
    <property type="match status" value="1"/>
</dbReference>
<feature type="domain" description="PAS" evidence="3">
    <location>
        <begin position="664"/>
        <end position="725"/>
    </location>
</feature>
<dbReference type="InterPro" id="IPR035965">
    <property type="entry name" value="PAS-like_dom_sf"/>
</dbReference>
<dbReference type="Pfam" id="PF13185">
    <property type="entry name" value="GAF_2"/>
    <property type="match status" value="1"/>
</dbReference>
<dbReference type="Gene3D" id="3.30.450.20">
    <property type="entry name" value="PAS domain"/>
    <property type="match status" value="7"/>
</dbReference>
<evidence type="ECO:0000313" key="5">
    <source>
        <dbReference type="EMBL" id="MCJ8208357.1"/>
    </source>
</evidence>
<dbReference type="EMBL" id="JALJEJ010000001">
    <property type="protein sequence ID" value="MCJ8208357.1"/>
    <property type="molecule type" value="Genomic_DNA"/>
</dbReference>
<dbReference type="InterPro" id="IPR052155">
    <property type="entry name" value="Biofilm_reg_signaling"/>
</dbReference>
<dbReference type="Proteomes" id="UP001139450">
    <property type="component" value="Unassembled WGS sequence"/>
</dbReference>
<dbReference type="PROSITE" id="PS50113">
    <property type="entry name" value="PAC"/>
    <property type="match status" value="2"/>
</dbReference>
<dbReference type="CDD" id="cd00130">
    <property type="entry name" value="PAS"/>
    <property type="match status" value="5"/>
</dbReference>
<evidence type="ECO:0000259" key="3">
    <source>
        <dbReference type="PROSITE" id="PS50112"/>
    </source>
</evidence>
<keyword evidence="6" id="KW-1185">Reference proteome</keyword>
<dbReference type="InterPro" id="IPR000700">
    <property type="entry name" value="PAS-assoc_C"/>
</dbReference>
<comment type="catalytic activity">
    <reaction evidence="1">
        <text>ATP + protein L-histidine = ADP + protein N-phospho-L-histidine.</text>
        <dbReference type="EC" id="2.7.13.3"/>
    </reaction>
</comment>
<dbReference type="CDD" id="cd00082">
    <property type="entry name" value="HisKA"/>
    <property type="match status" value="1"/>
</dbReference>
<dbReference type="InterPro" id="IPR000014">
    <property type="entry name" value="PAS"/>
</dbReference>
<evidence type="ECO:0000313" key="6">
    <source>
        <dbReference type="Proteomes" id="UP001139450"/>
    </source>
</evidence>
<dbReference type="SUPFAM" id="SSF55785">
    <property type="entry name" value="PYP-like sensor domain (PAS domain)"/>
    <property type="match status" value="7"/>
</dbReference>
<feature type="domain" description="PAC" evidence="4">
    <location>
        <begin position="334"/>
        <end position="386"/>
    </location>
</feature>
<feature type="domain" description="PAS" evidence="3">
    <location>
        <begin position="276"/>
        <end position="306"/>
    </location>
</feature>
<dbReference type="InterPro" id="IPR013767">
    <property type="entry name" value="PAS_fold"/>
</dbReference>
<dbReference type="InterPro" id="IPR001610">
    <property type="entry name" value="PAC"/>
</dbReference>
<dbReference type="Pfam" id="PF08448">
    <property type="entry name" value="PAS_4"/>
    <property type="match status" value="1"/>
</dbReference>
<dbReference type="SMART" id="SM00086">
    <property type="entry name" value="PAC"/>
    <property type="match status" value="4"/>
</dbReference>
<proteinExistence type="predicted"/>
<dbReference type="GO" id="GO:0006355">
    <property type="term" value="P:regulation of DNA-templated transcription"/>
    <property type="evidence" value="ECO:0007669"/>
    <property type="project" value="InterPro"/>
</dbReference>
<feature type="domain" description="PAS" evidence="3">
    <location>
        <begin position="387"/>
        <end position="438"/>
    </location>
</feature>
<sequence length="1109" mass="126565">MTDTLLSDHLLQVLYDSMTDTAICLLDENGLIADWNQGAERLYQAGADSALGKSGAELFKNIDFQQALSIAFSTGRFEQEWTLAVGNGRKALVMIQPVYTDGQLRGYSLLCRSLFYEKKFGNFSSVTSGQLHTDSLFQQLIEHSYSGISLLDADLNMVYRSPSAARITGFTDNARAEASINEMIHPADQAEVKGLLEELLHSPGSSRTCFFRTRHFQGHFIELECVFTNLLEVQGINAIVLNFHDVTKSRASEAHLEAMMHELSAYKYALDEAAIVAVTDQTGRITHVNDYFCRISGYTREELLGQDHRIINSGYHEKEVIRELWRTIAAGKIWYGELCNRAKDGHFYWVATTIVPFLNQQGKPYRYMAIRFDITAAKHADEELRRKSEQISDLLEGISDGFLALDDQLRYTYVNAQVCKMLGLKAEQLLGRYVWDLFPDAVGSKTYDAIMKAHRERVPVINEDYYPPLDLWQENRIYPGNNGLSIFISDISLRKRVEMEKALLSEISLIFNHQDSMAASLSQALQRLIDFSGARLGEAWLISSEPDQLFLIANATTDEKVGRVFQIDKQERTMPVGKGLPGATFAKGKPEYWEDLPHHPEFIRKAAAAEAGIHAAIGIPLQNVGERLGVILLGFDATHPSQLSEQFLIQLREYMGAEVRRKQLKRELQQIFESVPDVICTIGEDRRYKRVNKAMCDIFGYTEAELLNKRIDDLIHPDEVEDSRKRTVYFRKAKLETMYFENRYLTKSGKVLHLAWTVRKATEKGVLFCVAKDITEKKELEQLLQKASELARIGTWEVNLETGGVFWSTVMIEILEVPPDFKPKSGDRVLFCTGEHLRQLDEGLDNVKTRKQPFDLELEITTYKGQQKWIRMLGQGEYQRDKCIRIYGSLQDIDARKRAQLELMEKAEQLAISGERYSELFHMSPLPMWVFDLETLAFLDVNEAALLHYGYTREELMSMTIRDIRPADELPRLHAVIKDAHRRQFQHRPGIFTHIKKNGEQIQVEIVSSSINYQGRSARLALMLDVTERNRHLAEIEAQNRRLRDISWLQSHVIRAPLSRLMGLVNLLEHTGVDEDEYHEVISYIRLSANELDRVIHDITSSAAGNSAG</sequence>
<feature type="domain" description="PAC" evidence="4">
    <location>
        <begin position="854"/>
        <end position="905"/>
    </location>
</feature>